<feature type="domain" description="Fimbrial-type adhesion" evidence="6">
    <location>
        <begin position="241"/>
        <end position="388"/>
    </location>
</feature>
<reference evidence="7 8" key="1">
    <citation type="submission" date="2023-07" db="EMBL/GenBank/DDBJ databases">
        <title>Citrobacter selenititolerans sp. nov., isolated from seleniferous soil.</title>
        <authorList>
            <person name="Zhang S."/>
            <person name="Li K."/>
            <person name="Peng J."/>
            <person name="Wang H."/>
            <person name="Sun J."/>
            <person name="Guo Y."/>
        </authorList>
    </citation>
    <scope>NUCLEOTIDE SEQUENCE [LARGE SCALE GENOMIC DNA]</scope>
    <source>
        <strain evidence="7 8">S2-9</strain>
    </source>
</reference>
<evidence type="ECO:0000256" key="5">
    <source>
        <dbReference type="SAM" id="SignalP"/>
    </source>
</evidence>
<dbReference type="InterPro" id="IPR008966">
    <property type="entry name" value="Adhesion_dom_sf"/>
</dbReference>
<dbReference type="Proteomes" id="UP001174867">
    <property type="component" value="Unassembled WGS sequence"/>
</dbReference>
<evidence type="ECO:0000313" key="7">
    <source>
        <dbReference type="EMBL" id="MDN8598945.1"/>
    </source>
</evidence>
<evidence type="ECO:0000256" key="3">
    <source>
        <dbReference type="ARBA" id="ARBA00022729"/>
    </source>
</evidence>
<proteinExistence type="inferred from homology"/>
<dbReference type="InterPro" id="IPR050263">
    <property type="entry name" value="Bact_Fimbrial_Adh_Pro"/>
</dbReference>
<evidence type="ECO:0000256" key="1">
    <source>
        <dbReference type="ARBA" id="ARBA00004561"/>
    </source>
</evidence>
<evidence type="ECO:0000256" key="2">
    <source>
        <dbReference type="ARBA" id="ARBA00006671"/>
    </source>
</evidence>
<organism evidence="7 8">
    <name type="scientific">Citrobacter enshiensis</name>
    <dbReference type="NCBI Taxonomy" id="2971264"/>
    <lineage>
        <taxon>Bacteria</taxon>
        <taxon>Pseudomonadati</taxon>
        <taxon>Pseudomonadota</taxon>
        <taxon>Gammaproteobacteria</taxon>
        <taxon>Enterobacterales</taxon>
        <taxon>Enterobacteriaceae</taxon>
        <taxon>Citrobacter</taxon>
    </lineage>
</organism>
<name>A0ABT8PRI1_9ENTR</name>
<dbReference type="RefSeq" id="WP_301697384.1">
    <property type="nucleotide sequence ID" value="NZ_JAUJYW010000002.1"/>
</dbReference>
<dbReference type="PANTHER" id="PTHR33420">
    <property type="entry name" value="FIMBRIAL SUBUNIT ELFA-RELATED"/>
    <property type="match status" value="1"/>
</dbReference>
<dbReference type="PANTHER" id="PTHR33420:SF31">
    <property type="entry name" value="TYPE 1 FIMBRIN D-MANNOSE SPECIFIC ADHESIN"/>
    <property type="match status" value="1"/>
</dbReference>
<comment type="similarity">
    <text evidence="2">Belongs to the fimbrial protein family.</text>
</comment>
<keyword evidence="3 5" id="KW-0732">Signal</keyword>
<feature type="chain" id="PRO_5047178107" evidence="5">
    <location>
        <begin position="33"/>
        <end position="390"/>
    </location>
</feature>
<keyword evidence="4" id="KW-0281">Fimbrium</keyword>
<comment type="subcellular location">
    <subcellularLocation>
        <location evidence="1">Fimbrium</location>
    </subcellularLocation>
</comment>
<evidence type="ECO:0000256" key="4">
    <source>
        <dbReference type="ARBA" id="ARBA00023263"/>
    </source>
</evidence>
<keyword evidence="8" id="KW-1185">Reference proteome</keyword>
<comment type="caution">
    <text evidence="7">The sequence shown here is derived from an EMBL/GenBank/DDBJ whole genome shotgun (WGS) entry which is preliminary data.</text>
</comment>
<protein>
    <submittedName>
        <fullName evidence="7">Fimbrial protein</fullName>
    </submittedName>
</protein>
<evidence type="ECO:0000313" key="8">
    <source>
        <dbReference type="Proteomes" id="UP001174867"/>
    </source>
</evidence>
<dbReference type="Gene3D" id="2.60.40.1090">
    <property type="entry name" value="Fimbrial-type adhesion domain"/>
    <property type="match status" value="1"/>
</dbReference>
<gene>
    <name evidence="7" type="ORF">Q0A17_05895</name>
</gene>
<dbReference type="InterPro" id="IPR036937">
    <property type="entry name" value="Adhesion_dom_fimbrial_sf"/>
</dbReference>
<sequence>MQNKHLASVLHRIGLKSALSLVFLASPLVTQAATVIFTNCFPPPVEYTTTINTELSSESNKDGQIISNPDYHFVAVGPSVVANCACPKGMNPSGIVYETTAAGSPLPAGTTNYGYLTDHLDIDVTAYSDAINSPDGNGITPIKIDIYPTPFANMNKTGESIKPTEATSDVCSDATRPSNGSSIKREFKWNVVIITLYVKQAILGEEIIPLTVIAQHYSCLSTGNYCAVTDTQHVSDFRLAGKLSAPLSCTINAGSTIEVELGNIVTSQFIEQGVPPASYTLRDVDISYHCDDPAAANTGKIKLTLSADQGVAQGSNSLIAKMEGRDDVGVRMFDKNNGNIALDGSLDLPVTMDEQGNGSIAMKAAPVSTTPKKPEPGKFGGNVTVKMELR</sequence>
<dbReference type="EMBL" id="JAUJYW010000002">
    <property type="protein sequence ID" value="MDN8598945.1"/>
    <property type="molecule type" value="Genomic_DNA"/>
</dbReference>
<dbReference type="InterPro" id="IPR000259">
    <property type="entry name" value="Adhesion_dom_fimbrial"/>
</dbReference>
<feature type="signal peptide" evidence="5">
    <location>
        <begin position="1"/>
        <end position="32"/>
    </location>
</feature>
<dbReference type="Pfam" id="PF00419">
    <property type="entry name" value="Fimbrial"/>
    <property type="match status" value="1"/>
</dbReference>
<accession>A0ABT8PRI1</accession>
<dbReference type="SUPFAM" id="SSF49401">
    <property type="entry name" value="Bacterial adhesins"/>
    <property type="match status" value="1"/>
</dbReference>
<evidence type="ECO:0000259" key="6">
    <source>
        <dbReference type="Pfam" id="PF00419"/>
    </source>
</evidence>